<dbReference type="AlphaFoldDB" id="A0A0A1Z421"/>
<evidence type="ECO:0000313" key="1">
    <source>
        <dbReference type="EMBL" id="KGE69055.1"/>
    </source>
</evidence>
<comment type="caution">
    <text evidence="1">The sequence shown here is derived from an EMBL/GenBank/DDBJ whole genome shotgun (WGS) entry which is preliminary data.</text>
</comment>
<gene>
    <name evidence="1" type="ORF">K814_0104945</name>
</gene>
<dbReference type="RefSeq" id="WP_038843582.1">
    <property type="nucleotide sequence ID" value="NZ_ASGY01000033.1"/>
</dbReference>
<dbReference type="Proteomes" id="UP000030060">
    <property type="component" value="Unassembled WGS sequence"/>
</dbReference>
<name>A0A0A1Z421_PSEFL</name>
<reference evidence="1 2" key="1">
    <citation type="journal article" date="2013" name="Genome Announc.">
        <title>Draft Genome Sequence of Pseudomonas fluorescens LMG 5329, a White Line-Inducing Principle-Producing Bioindicator for the Mushroom Pathogen Pseudomonas tolaasii.</title>
        <authorList>
            <person name="Ghequire M.G."/>
            <person name="Rokni-Zadeh H."/>
            <person name="Zarrineh P."/>
            <person name="De Mot R."/>
        </authorList>
    </citation>
    <scope>NUCLEOTIDE SEQUENCE [LARGE SCALE GENOMIC DNA]</scope>
    <source>
        <strain evidence="1 2">LMG 5329</strain>
    </source>
</reference>
<accession>A0A0A1Z421</accession>
<organism evidence="1 2">
    <name type="scientific">Pseudomonas fluorescens LMG 5329</name>
    <dbReference type="NCBI Taxonomy" id="1324332"/>
    <lineage>
        <taxon>Bacteria</taxon>
        <taxon>Pseudomonadati</taxon>
        <taxon>Pseudomonadota</taxon>
        <taxon>Gammaproteobacteria</taxon>
        <taxon>Pseudomonadales</taxon>
        <taxon>Pseudomonadaceae</taxon>
        <taxon>Pseudomonas</taxon>
    </lineage>
</organism>
<protein>
    <submittedName>
        <fullName evidence="1">Uncharacterized protein</fullName>
    </submittedName>
</protein>
<dbReference type="OrthoDB" id="6826964at2"/>
<sequence>MKAHPFTRPTIVAAVEFLGQMLTQAKFDQLAVRLGLDDEIPQGTAKSVTAKSALLARIVNQRATQIVSTLDGPVTLAEAAVREGVGMTVPQYAKAEQERFLRGLALDGYVVSWDGDARTPLLRAALPGEVDLPAADDEVHQLLKQFGFNVPLGHLDQAIDAHTRGDWAAANSQIRTFLEGLLSDIASHIDPQKSAELASSENRRAWLAERGFLSSSRNEWTNDGKNYLNGLFKMLHTDGSHPGLSDEDHSTFRLHLGLITGRTLLRRLNNGR</sequence>
<proteinExistence type="predicted"/>
<dbReference type="EMBL" id="ASGY01000033">
    <property type="protein sequence ID" value="KGE69055.1"/>
    <property type="molecule type" value="Genomic_DNA"/>
</dbReference>
<evidence type="ECO:0000313" key="2">
    <source>
        <dbReference type="Proteomes" id="UP000030060"/>
    </source>
</evidence>